<protein>
    <submittedName>
        <fullName evidence="2">Uncharacterized protein</fullName>
    </submittedName>
</protein>
<feature type="region of interest" description="Disordered" evidence="1">
    <location>
        <begin position="1"/>
        <end position="25"/>
    </location>
</feature>
<comment type="caution">
    <text evidence="2">The sequence shown here is derived from an EMBL/GenBank/DDBJ whole genome shotgun (WGS) entry which is preliminary data.</text>
</comment>
<gene>
    <name evidence="2" type="ORF">KFK09_009291</name>
</gene>
<dbReference type="AlphaFoldDB" id="A0A8T3BMG9"/>
<evidence type="ECO:0000256" key="1">
    <source>
        <dbReference type="SAM" id="MobiDB-lite"/>
    </source>
</evidence>
<keyword evidence="3" id="KW-1185">Reference proteome</keyword>
<evidence type="ECO:0000313" key="2">
    <source>
        <dbReference type="EMBL" id="KAI0516614.1"/>
    </source>
</evidence>
<sequence length="130" mass="14928">MLPIGEGGKPEKSNSNKEAREAHEMEKVTLTARELRFSFRSRWRDFRSCSKGKSSIERGRTEGGVSGVRGDRVWSRASRDERICVCGRRAEQRSRVRVGRRDRAGEAVLSRGGFDSYLTTRRWYDSTELL</sequence>
<name>A0A8T3BMG9_DENNO</name>
<organism evidence="2 3">
    <name type="scientific">Dendrobium nobile</name>
    <name type="common">Orchid</name>
    <dbReference type="NCBI Taxonomy" id="94219"/>
    <lineage>
        <taxon>Eukaryota</taxon>
        <taxon>Viridiplantae</taxon>
        <taxon>Streptophyta</taxon>
        <taxon>Embryophyta</taxon>
        <taxon>Tracheophyta</taxon>
        <taxon>Spermatophyta</taxon>
        <taxon>Magnoliopsida</taxon>
        <taxon>Liliopsida</taxon>
        <taxon>Asparagales</taxon>
        <taxon>Orchidaceae</taxon>
        <taxon>Epidendroideae</taxon>
        <taxon>Malaxideae</taxon>
        <taxon>Dendrobiinae</taxon>
        <taxon>Dendrobium</taxon>
    </lineage>
</organism>
<dbReference type="Proteomes" id="UP000829196">
    <property type="component" value="Unassembled WGS sequence"/>
</dbReference>
<evidence type="ECO:0000313" key="3">
    <source>
        <dbReference type="Proteomes" id="UP000829196"/>
    </source>
</evidence>
<accession>A0A8T3BMG9</accession>
<dbReference type="EMBL" id="JAGYWB010000007">
    <property type="protein sequence ID" value="KAI0516614.1"/>
    <property type="molecule type" value="Genomic_DNA"/>
</dbReference>
<reference evidence="2" key="1">
    <citation type="journal article" date="2022" name="Front. Genet.">
        <title>Chromosome-Scale Assembly of the Dendrobium nobile Genome Provides Insights Into the Molecular Mechanism of the Biosynthesis of the Medicinal Active Ingredient of Dendrobium.</title>
        <authorList>
            <person name="Xu Q."/>
            <person name="Niu S.-C."/>
            <person name="Li K.-L."/>
            <person name="Zheng P.-J."/>
            <person name="Zhang X.-J."/>
            <person name="Jia Y."/>
            <person name="Liu Y."/>
            <person name="Niu Y.-X."/>
            <person name="Yu L.-H."/>
            <person name="Chen D.-F."/>
            <person name="Zhang G.-Q."/>
        </authorList>
    </citation>
    <scope>NUCLEOTIDE SEQUENCE</scope>
    <source>
        <tissue evidence="2">Leaf</tissue>
    </source>
</reference>
<feature type="compositionally biased region" description="Basic and acidic residues" evidence="1">
    <location>
        <begin position="8"/>
        <end position="25"/>
    </location>
</feature>
<proteinExistence type="predicted"/>